<evidence type="ECO:0000259" key="9">
    <source>
        <dbReference type="PROSITE" id="PS51201"/>
    </source>
</evidence>
<dbReference type="GO" id="GO:0008324">
    <property type="term" value="F:monoatomic cation transmembrane transporter activity"/>
    <property type="evidence" value="ECO:0007669"/>
    <property type="project" value="InterPro"/>
</dbReference>
<keyword evidence="3" id="KW-0813">Transport</keyword>
<evidence type="ECO:0000313" key="11">
    <source>
        <dbReference type="EMBL" id="SCY05826.1"/>
    </source>
</evidence>
<feature type="transmembrane region" description="Helical" evidence="8">
    <location>
        <begin position="6"/>
        <end position="22"/>
    </location>
</feature>
<feature type="transmembrane region" description="Helical" evidence="8">
    <location>
        <begin position="84"/>
        <end position="103"/>
    </location>
</feature>
<dbReference type="STRING" id="419481.SAMN05216233_103207"/>
<keyword evidence="4" id="KW-0630">Potassium</keyword>
<evidence type="ECO:0000313" key="12">
    <source>
        <dbReference type="Proteomes" id="UP000198870"/>
    </source>
</evidence>
<dbReference type="InterPro" id="IPR038770">
    <property type="entry name" value="Na+/solute_symporter_sf"/>
</dbReference>
<dbReference type="RefSeq" id="WP_092209417.1">
    <property type="nucleotide sequence ID" value="NZ_FMUX01000003.1"/>
</dbReference>
<evidence type="ECO:0000256" key="2">
    <source>
        <dbReference type="ARBA" id="ARBA00005551"/>
    </source>
</evidence>
<evidence type="ECO:0000256" key="1">
    <source>
        <dbReference type="ARBA" id="ARBA00004141"/>
    </source>
</evidence>
<dbReference type="GO" id="GO:0015297">
    <property type="term" value="F:antiporter activity"/>
    <property type="evidence" value="ECO:0007669"/>
    <property type="project" value="InterPro"/>
</dbReference>
<keyword evidence="4" id="KW-0633">Potassium transport</keyword>
<dbReference type="Gene3D" id="1.20.1530.20">
    <property type="match status" value="1"/>
</dbReference>
<dbReference type="InterPro" id="IPR036291">
    <property type="entry name" value="NAD(P)-bd_dom_sf"/>
</dbReference>
<dbReference type="PROSITE" id="PS51201">
    <property type="entry name" value="RCK_N"/>
    <property type="match status" value="1"/>
</dbReference>
<gene>
    <name evidence="11" type="ORF">SAMN05216233_103207</name>
</gene>
<dbReference type="GO" id="GO:0016020">
    <property type="term" value="C:membrane"/>
    <property type="evidence" value="ECO:0007669"/>
    <property type="project" value="UniProtKB-SubCell"/>
</dbReference>
<dbReference type="OrthoDB" id="9781411at2"/>
<dbReference type="InterPro" id="IPR006153">
    <property type="entry name" value="Cation/H_exchanger_TM"/>
</dbReference>
<dbReference type="Pfam" id="PF02080">
    <property type="entry name" value="TrkA_C"/>
    <property type="match status" value="1"/>
</dbReference>
<keyword evidence="4" id="KW-0406">Ion transport</keyword>
<keyword evidence="7 8" id="KW-0472">Membrane</keyword>
<feature type="transmembrane region" description="Helical" evidence="8">
    <location>
        <begin position="146"/>
        <end position="165"/>
    </location>
</feature>
<dbReference type="Gene3D" id="3.40.50.720">
    <property type="entry name" value="NAD(P)-binding Rossmann-like Domain"/>
    <property type="match status" value="1"/>
</dbReference>
<dbReference type="InterPro" id="IPR003148">
    <property type="entry name" value="RCK_N"/>
</dbReference>
<dbReference type="Proteomes" id="UP000198870">
    <property type="component" value="Unassembled WGS sequence"/>
</dbReference>
<feature type="transmembrane region" description="Helical" evidence="8">
    <location>
        <begin position="29"/>
        <end position="51"/>
    </location>
</feature>
<comment type="similarity">
    <text evidence="2">Belongs to the monovalent cation:proton antiporter 2 (CPA2) transporter (TC 2.A.37) family.</text>
</comment>
<feature type="transmembrane region" description="Helical" evidence="8">
    <location>
        <begin position="269"/>
        <end position="302"/>
    </location>
</feature>
<keyword evidence="12" id="KW-1185">Reference proteome</keyword>
<accession>A0A1G5CTT8</accession>
<feature type="transmembrane region" description="Helical" evidence="8">
    <location>
        <begin position="216"/>
        <end position="249"/>
    </location>
</feature>
<evidence type="ECO:0000256" key="3">
    <source>
        <dbReference type="ARBA" id="ARBA00022448"/>
    </source>
</evidence>
<evidence type="ECO:0000259" key="10">
    <source>
        <dbReference type="PROSITE" id="PS51202"/>
    </source>
</evidence>
<dbReference type="PANTHER" id="PTHR42751">
    <property type="entry name" value="SODIUM/HYDROGEN EXCHANGER FAMILY/TRKA DOMAIN PROTEIN"/>
    <property type="match status" value="1"/>
</dbReference>
<proteinExistence type="inferred from homology"/>
<sequence length="663" mass="71644">MGIATDITLIVVAAFFCGLIMQRIGQPLILGYIAAGIALGPYTGLTTIANIHDIELLAEIGVALLLFALGLEFSIKDLKPVKKIALVGTPLQMALTIALGFGIGKALGWNWLPALWLGALISLSSTMVILKTLMNQGWMGTLSSKVMVGMLIIQDLAVVPFMIILPQLSTPGMGMETLGAAAVKAAVFLFGMIFLGTRLLPKLLEHIARLGSRELFLLAITAIGLGIGYLTYLVGLSFAFGAFVAGMVLSESDYGHQALSDIIPLRDLFGLLFFASVGMLLDLPFLMNHLGAVLLLVTVISLGKGLIFISLTRLFRYGNVVPLAVGLGLFQVGEFSFVLARVGVATDSISHDLYTLVLTTAVITMVLTPIVSGLTPRLYTLKKRWFRHEPLETVGVPVEGFQDHVVIAGGGRVGRHIAHVLKGMGLPFVIIEIDQRRVELAKQDSMPVVFGDACHEIVLEAADILRARLLLITLPGPVEARSVVTHARNMAEGITIITRASGRESIETFKDLDVSDVILPEFEAGQEMARKALLHLRVPVTEIQHHTEALRQKIFSPMLASHEHMTTLDQLTRAEQQFDLQWVRLEPSGTLIGSTLGEAKIRTKTGVSVVGVLRDSTLIPNPDINLRFTACDLVAIIGTDDARSQFQVLAGINAPDLDTEVLE</sequence>
<dbReference type="SUPFAM" id="SSF116726">
    <property type="entry name" value="TrkA C-terminal domain-like"/>
    <property type="match status" value="1"/>
</dbReference>
<feature type="transmembrane region" description="Helical" evidence="8">
    <location>
        <begin position="115"/>
        <end position="134"/>
    </location>
</feature>
<keyword evidence="6 8" id="KW-1133">Transmembrane helix</keyword>
<comment type="subcellular location">
    <subcellularLocation>
        <location evidence="1">Membrane</location>
        <topology evidence="1">Multi-pass membrane protein</topology>
    </subcellularLocation>
</comment>
<dbReference type="SUPFAM" id="SSF51735">
    <property type="entry name" value="NAD(P)-binding Rossmann-fold domains"/>
    <property type="match status" value="1"/>
</dbReference>
<evidence type="ECO:0000256" key="5">
    <source>
        <dbReference type="ARBA" id="ARBA00022692"/>
    </source>
</evidence>
<evidence type="ECO:0000256" key="6">
    <source>
        <dbReference type="ARBA" id="ARBA00022989"/>
    </source>
</evidence>
<protein>
    <submittedName>
        <fullName evidence="11">Kef-type potassium/proton antiporter, CPA2 family</fullName>
    </submittedName>
</protein>
<feature type="transmembrane region" description="Helical" evidence="8">
    <location>
        <begin position="57"/>
        <end position="75"/>
    </location>
</feature>
<name>A0A1G5CTT8_9BACT</name>
<dbReference type="PROSITE" id="PS51202">
    <property type="entry name" value="RCK_C"/>
    <property type="match status" value="1"/>
</dbReference>
<organism evidence="11 12">
    <name type="scientific">Desulfoluna spongiiphila</name>
    <dbReference type="NCBI Taxonomy" id="419481"/>
    <lineage>
        <taxon>Bacteria</taxon>
        <taxon>Pseudomonadati</taxon>
        <taxon>Thermodesulfobacteriota</taxon>
        <taxon>Desulfobacteria</taxon>
        <taxon>Desulfobacterales</taxon>
        <taxon>Desulfolunaceae</taxon>
        <taxon>Desulfoluna</taxon>
    </lineage>
</organism>
<dbReference type="Pfam" id="PF02254">
    <property type="entry name" value="TrkA_N"/>
    <property type="match status" value="1"/>
</dbReference>
<keyword evidence="5 8" id="KW-0812">Transmembrane</keyword>
<feature type="transmembrane region" description="Helical" evidence="8">
    <location>
        <begin position="314"/>
        <end position="333"/>
    </location>
</feature>
<feature type="domain" description="RCK C-terminal" evidence="10">
    <location>
        <begin position="568"/>
        <end position="652"/>
    </location>
</feature>
<evidence type="ECO:0000256" key="4">
    <source>
        <dbReference type="ARBA" id="ARBA00022538"/>
    </source>
</evidence>
<dbReference type="Pfam" id="PF00999">
    <property type="entry name" value="Na_H_Exchanger"/>
    <property type="match status" value="1"/>
</dbReference>
<feature type="domain" description="RCK N-terminal" evidence="9">
    <location>
        <begin position="402"/>
        <end position="519"/>
    </location>
</feature>
<feature type="transmembrane region" description="Helical" evidence="8">
    <location>
        <begin position="353"/>
        <end position="374"/>
    </location>
</feature>
<dbReference type="InterPro" id="IPR006037">
    <property type="entry name" value="RCK_C"/>
</dbReference>
<dbReference type="GO" id="GO:1902600">
    <property type="term" value="P:proton transmembrane transport"/>
    <property type="evidence" value="ECO:0007669"/>
    <property type="project" value="InterPro"/>
</dbReference>
<dbReference type="InterPro" id="IPR036721">
    <property type="entry name" value="RCK_C_sf"/>
</dbReference>
<feature type="transmembrane region" description="Helical" evidence="8">
    <location>
        <begin position="177"/>
        <end position="195"/>
    </location>
</feature>
<dbReference type="PANTHER" id="PTHR42751:SF3">
    <property type="entry name" value="SODIUM_GLUTAMATE SYMPORTER"/>
    <property type="match status" value="1"/>
</dbReference>
<evidence type="ECO:0000256" key="8">
    <source>
        <dbReference type="SAM" id="Phobius"/>
    </source>
</evidence>
<evidence type="ECO:0000256" key="7">
    <source>
        <dbReference type="ARBA" id="ARBA00023136"/>
    </source>
</evidence>
<dbReference type="GO" id="GO:0006813">
    <property type="term" value="P:potassium ion transport"/>
    <property type="evidence" value="ECO:0007669"/>
    <property type="project" value="UniProtKB-KW"/>
</dbReference>
<reference evidence="11 12" key="1">
    <citation type="submission" date="2016-10" db="EMBL/GenBank/DDBJ databases">
        <authorList>
            <person name="de Groot N.N."/>
        </authorList>
    </citation>
    <scope>NUCLEOTIDE SEQUENCE [LARGE SCALE GENOMIC DNA]</scope>
    <source>
        <strain evidence="11 12">AA1</strain>
    </source>
</reference>
<dbReference type="Gene3D" id="3.30.70.1450">
    <property type="entry name" value="Regulator of K+ conductance, C-terminal domain"/>
    <property type="match status" value="1"/>
</dbReference>
<dbReference type="AlphaFoldDB" id="A0A1G5CTT8"/>
<dbReference type="EMBL" id="FMUX01000003">
    <property type="protein sequence ID" value="SCY05826.1"/>
    <property type="molecule type" value="Genomic_DNA"/>
</dbReference>